<evidence type="ECO:0000313" key="2">
    <source>
        <dbReference type="Proteomes" id="UP000253551"/>
    </source>
</evidence>
<sequence>MIIIANPTFNAYYFNSISANFMWKDRTSGQSLSLHVSSSLESSPYPGGLQNKIYTFQWRVPNCHFFSRYPPAQYDYSLLFTPTYAAVTNSSPATGPEQSSIAVPVTIQVNNVTFPKC</sequence>
<protein>
    <submittedName>
        <fullName evidence="1">Uncharacterized protein</fullName>
    </submittedName>
</protein>
<keyword evidence="2" id="KW-1185">Reference proteome</keyword>
<accession>A0A367KT66</accession>
<evidence type="ECO:0000313" key="1">
    <source>
        <dbReference type="EMBL" id="RCI05399.1"/>
    </source>
</evidence>
<dbReference type="AlphaFoldDB" id="A0A367KT66"/>
<comment type="caution">
    <text evidence="1">The sequence shown here is derived from an EMBL/GenBank/DDBJ whole genome shotgun (WGS) entry which is preliminary data.</text>
</comment>
<dbReference type="OrthoDB" id="2357290at2759"/>
<reference evidence="1 2" key="1">
    <citation type="journal article" date="2018" name="G3 (Bethesda)">
        <title>Phylogenetic and Phylogenomic Definition of Rhizopus Species.</title>
        <authorList>
            <person name="Gryganskyi A.P."/>
            <person name="Golan J."/>
            <person name="Dolatabadi S."/>
            <person name="Mondo S."/>
            <person name="Robb S."/>
            <person name="Idnurm A."/>
            <person name="Muszewska A."/>
            <person name="Steczkiewicz K."/>
            <person name="Masonjones S."/>
            <person name="Liao H.L."/>
            <person name="Gajdeczka M.T."/>
            <person name="Anike F."/>
            <person name="Vuek A."/>
            <person name="Anishchenko I.M."/>
            <person name="Voigt K."/>
            <person name="de Hoog G.S."/>
            <person name="Smith M.E."/>
            <person name="Heitman J."/>
            <person name="Vilgalys R."/>
            <person name="Stajich J.E."/>
        </authorList>
    </citation>
    <scope>NUCLEOTIDE SEQUENCE [LARGE SCALE GENOMIC DNA]</scope>
    <source>
        <strain evidence="1 2">LSU 92-RS-03</strain>
    </source>
</reference>
<dbReference type="EMBL" id="PJQM01000399">
    <property type="protein sequence ID" value="RCI05399.1"/>
    <property type="molecule type" value="Genomic_DNA"/>
</dbReference>
<dbReference type="Proteomes" id="UP000253551">
    <property type="component" value="Unassembled WGS sequence"/>
</dbReference>
<proteinExistence type="predicted"/>
<organism evidence="1 2">
    <name type="scientific">Rhizopus stolonifer</name>
    <name type="common">Rhizopus nigricans</name>
    <dbReference type="NCBI Taxonomy" id="4846"/>
    <lineage>
        <taxon>Eukaryota</taxon>
        <taxon>Fungi</taxon>
        <taxon>Fungi incertae sedis</taxon>
        <taxon>Mucoromycota</taxon>
        <taxon>Mucoromycotina</taxon>
        <taxon>Mucoromycetes</taxon>
        <taxon>Mucorales</taxon>
        <taxon>Mucorineae</taxon>
        <taxon>Rhizopodaceae</taxon>
        <taxon>Rhizopus</taxon>
    </lineage>
</organism>
<gene>
    <name evidence="1" type="ORF">CU098_011183</name>
</gene>
<name>A0A367KT66_RHIST</name>